<evidence type="ECO:0000313" key="2">
    <source>
        <dbReference type="EMBL" id="ATQ78643.1"/>
    </source>
</evidence>
<feature type="region of interest" description="Disordered" evidence="1">
    <location>
        <begin position="39"/>
        <end position="61"/>
    </location>
</feature>
<name>A0A2D2DUK1_9BURK</name>
<sequence length="81" mass="9315">MRLYAKQANDTELEQWAAEIKLRAQRAIGKSAPAWKSRRIRPLFPSGGKSKNETLKDAGISTSTAHRYEQLATIRWQMSRR</sequence>
<evidence type="ECO:0000313" key="3">
    <source>
        <dbReference type="Proteomes" id="UP000229897"/>
    </source>
</evidence>
<evidence type="ECO:0000256" key="1">
    <source>
        <dbReference type="SAM" id="MobiDB-lite"/>
    </source>
</evidence>
<dbReference type="OrthoDB" id="9134843at2"/>
<organism evidence="2 3">
    <name type="scientific">Massilia violaceinigra</name>
    <dbReference type="NCBI Taxonomy" id="2045208"/>
    <lineage>
        <taxon>Bacteria</taxon>
        <taxon>Pseudomonadati</taxon>
        <taxon>Pseudomonadota</taxon>
        <taxon>Betaproteobacteria</taxon>
        <taxon>Burkholderiales</taxon>
        <taxon>Oxalobacteraceae</taxon>
        <taxon>Telluria group</taxon>
        <taxon>Massilia</taxon>
    </lineage>
</organism>
<dbReference type="RefSeq" id="WP_099881834.1">
    <property type="nucleotide sequence ID" value="NZ_CP024608.1"/>
</dbReference>
<keyword evidence="3" id="KW-1185">Reference proteome</keyword>
<dbReference type="KEGG" id="mass:CR152_32075"/>
<accession>A0A2D2DUK1</accession>
<dbReference type="AlphaFoldDB" id="A0A2D2DUK1"/>
<dbReference type="Proteomes" id="UP000229897">
    <property type="component" value="Chromosome"/>
</dbReference>
<gene>
    <name evidence="2" type="ORF">CR152_32075</name>
</gene>
<dbReference type="EMBL" id="CP024608">
    <property type="protein sequence ID" value="ATQ78643.1"/>
    <property type="molecule type" value="Genomic_DNA"/>
</dbReference>
<reference evidence="2" key="1">
    <citation type="submission" date="2017-10" db="EMBL/GenBank/DDBJ databases">
        <title>Massilia psychrophilum sp. nov., a novel purple-pigmented bacterium isolated from Tianshan glacier, Xinjiang Municipality, China.</title>
        <authorList>
            <person name="Wang H."/>
        </authorList>
    </citation>
    <scope>NUCLEOTIDE SEQUENCE [LARGE SCALE GENOMIC DNA]</scope>
    <source>
        <strain evidence="2">B2</strain>
    </source>
</reference>
<protein>
    <submittedName>
        <fullName evidence="2">Uncharacterized protein</fullName>
    </submittedName>
</protein>
<proteinExistence type="predicted"/>